<keyword evidence="4" id="KW-1133">Transmembrane helix</keyword>
<evidence type="ECO:0000259" key="8">
    <source>
        <dbReference type="PROSITE" id="PS50093"/>
    </source>
</evidence>
<feature type="domain" description="OmpA-like" evidence="9">
    <location>
        <begin position="364"/>
        <end position="477"/>
    </location>
</feature>
<dbReference type="SMART" id="SM00089">
    <property type="entry name" value="PKD"/>
    <property type="match status" value="2"/>
</dbReference>
<evidence type="ECO:0000256" key="4">
    <source>
        <dbReference type="ARBA" id="ARBA00022989"/>
    </source>
</evidence>
<evidence type="ECO:0000256" key="5">
    <source>
        <dbReference type="ARBA" id="ARBA00023136"/>
    </source>
</evidence>
<dbReference type="PANTHER" id="PTHR46730:SF4">
    <property type="entry name" value="POLYCYSTIC KIDNEY DISEASE PROTEIN 1-LIKE 1"/>
    <property type="match status" value="1"/>
</dbReference>
<dbReference type="CDD" id="cd07185">
    <property type="entry name" value="OmpA_C-like"/>
    <property type="match status" value="1"/>
</dbReference>
<dbReference type="GO" id="GO:0005886">
    <property type="term" value="C:plasma membrane"/>
    <property type="evidence" value="ECO:0007669"/>
    <property type="project" value="TreeGrafter"/>
</dbReference>
<dbReference type="SUPFAM" id="SSF49299">
    <property type="entry name" value="PKD domain"/>
    <property type="match status" value="2"/>
</dbReference>
<dbReference type="SUPFAM" id="SSF103088">
    <property type="entry name" value="OmpA-like"/>
    <property type="match status" value="1"/>
</dbReference>
<evidence type="ECO:0000256" key="3">
    <source>
        <dbReference type="ARBA" id="ARBA00022737"/>
    </source>
</evidence>
<feature type="region of interest" description="Disordered" evidence="7">
    <location>
        <begin position="281"/>
        <end position="334"/>
    </location>
</feature>
<evidence type="ECO:0000256" key="7">
    <source>
        <dbReference type="SAM" id="MobiDB-lite"/>
    </source>
</evidence>
<keyword evidence="2" id="KW-0812">Transmembrane</keyword>
<name>A0A9X2ZZU1_9BACT</name>
<dbReference type="InterPro" id="IPR013783">
    <property type="entry name" value="Ig-like_fold"/>
</dbReference>
<dbReference type="Proteomes" id="UP001155040">
    <property type="component" value="Unassembled WGS sequence"/>
</dbReference>
<feature type="domain" description="PKD" evidence="8">
    <location>
        <begin position="213"/>
        <end position="280"/>
    </location>
</feature>
<comment type="subcellular location">
    <subcellularLocation>
        <location evidence="1">Membrane</location>
        <topology evidence="1">Multi-pass membrane protein</topology>
    </subcellularLocation>
</comment>
<dbReference type="Pfam" id="PF00691">
    <property type="entry name" value="OmpA"/>
    <property type="match status" value="1"/>
</dbReference>
<dbReference type="Gene3D" id="3.30.1330.60">
    <property type="entry name" value="OmpA-like domain"/>
    <property type="match status" value="1"/>
</dbReference>
<keyword evidence="5 6" id="KW-0472">Membrane</keyword>
<dbReference type="InterPro" id="IPR006665">
    <property type="entry name" value="OmpA-like"/>
</dbReference>
<reference evidence="10" key="1">
    <citation type="submission" date="2022-08" db="EMBL/GenBank/DDBJ databases">
        <title>Genomic Encyclopedia of Type Strains, Phase V (KMG-V): Genome sequencing to study the core and pangenomes of soil and plant-associated prokaryotes.</title>
        <authorList>
            <person name="Whitman W."/>
        </authorList>
    </citation>
    <scope>NUCLEOTIDE SEQUENCE</scope>
    <source>
        <strain evidence="10">SP3012</strain>
    </source>
</reference>
<dbReference type="GO" id="GO:0005261">
    <property type="term" value="F:monoatomic cation channel activity"/>
    <property type="evidence" value="ECO:0007669"/>
    <property type="project" value="TreeGrafter"/>
</dbReference>
<feature type="compositionally biased region" description="Basic and acidic residues" evidence="7">
    <location>
        <begin position="467"/>
        <end position="480"/>
    </location>
</feature>
<dbReference type="AlphaFoldDB" id="A0A9X2ZZU1"/>
<feature type="region of interest" description="Disordered" evidence="7">
    <location>
        <begin position="442"/>
        <end position="480"/>
    </location>
</feature>
<dbReference type="InterPro" id="IPR022409">
    <property type="entry name" value="PKD/Chitinase_dom"/>
</dbReference>
<evidence type="ECO:0000256" key="6">
    <source>
        <dbReference type="PROSITE-ProRule" id="PRU00473"/>
    </source>
</evidence>
<dbReference type="Gene3D" id="2.40.160.20">
    <property type="match status" value="1"/>
</dbReference>
<dbReference type="CDD" id="cd00146">
    <property type="entry name" value="PKD"/>
    <property type="match status" value="2"/>
</dbReference>
<dbReference type="SUPFAM" id="SSF56925">
    <property type="entry name" value="OMPA-like"/>
    <property type="match status" value="1"/>
</dbReference>
<dbReference type="PANTHER" id="PTHR46730">
    <property type="entry name" value="POLYCYSTIN-1"/>
    <property type="match status" value="1"/>
</dbReference>
<accession>A0A9X2ZZU1</accession>
<evidence type="ECO:0000313" key="10">
    <source>
        <dbReference type="EMBL" id="MCS4037721.1"/>
    </source>
</evidence>
<organism evidence="10 11">
    <name type="scientific">Salinibacter ruber</name>
    <dbReference type="NCBI Taxonomy" id="146919"/>
    <lineage>
        <taxon>Bacteria</taxon>
        <taxon>Pseudomonadati</taxon>
        <taxon>Rhodothermota</taxon>
        <taxon>Rhodothermia</taxon>
        <taxon>Rhodothermales</taxon>
        <taxon>Salinibacteraceae</taxon>
        <taxon>Salinibacter</taxon>
    </lineage>
</organism>
<dbReference type="PROSITE" id="PS50093">
    <property type="entry name" value="PKD"/>
    <property type="match status" value="2"/>
</dbReference>
<dbReference type="InterPro" id="IPR011250">
    <property type="entry name" value="OMP/PagP_B-barrel"/>
</dbReference>
<sequence length="480" mass="50375">MRAQVDRPEDTFYIRAGGGLSDYTGDATGTSGFGDLFETDKFDDGPFPYAVVGELGYRASPSFGIGLGYQLGQYPLADNRQSEFGGSIGTVRHTLQILGRYTVKADDWAVAPYVDGGANASFGGRSAGIGYTAGIGLDAAVSSRTSLFLETRFNFTFGDEAVDGIDGSASGDALNALPVAGLKVSFQSATTPPQVLSVDGPTTVQAGESATYTASINEEEATRPLSYEWQFGDGGEGAGPMASNTYGEPGTYTVTANVSNRAGSASGSVTVEVTAPPEPARIASISADPNPADEGESVQFSSSAEGDTPLSREWSFGDGSTATGENPTHTYEEPGQYTARLQVSNEAGEDSRTVTVRVNRTLPEICTTVSELNSSFFERNSSTLTEEAESSLQENADILSQCTNLTARVEGFAAPGERNPEALSEDRAESVAGFYEANGVPAERIQTSGEGQVEGVTSKKGGARQYRRVDSLPERENGDM</sequence>
<evidence type="ECO:0000256" key="1">
    <source>
        <dbReference type="ARBA" id="ARBA00004141"/>
    </source>
</evidence>
<evidence type="ECO:0000256" key="2">
    <source>
        <dbReference type="ARBA" id="ARBA00022692"/>
    </source>
</evidence>
<dbReference type="InterPro" id="IPR000601">
    <property type="entry name" value="PKD_dom"/>
</dbReference>
<evidence type="ECO:0000259" key="9">
    <source>
        <dbReference type="PROSITE" id="PS51123"/>
    </source>
</evidence>
<feature type="compositionally biased region" description="Polar residues" evidence="7">
    <location>
        <begin position="318"/>
        <end position="329"/>
    </location>
</feature>
<dbReference type="InterPro" id="IPR036737">
    <property type="entry name" value="OmpA-like_sf"/>
</dbReference>
<dbReference type="Gene3D" id="2.60.40.10">
    <property type="entry name" value="Immunoglobulins"/>
    <property type="match status" value="2"/>
</dbReference>
<proteinExistence type="predicted"/>
<feature type="domain" description="PKD" evidence="8">
    <location>
        <begin position="281"/>
        <end position="365"/>
    </location>
</feature>
<comment type="caution">
    <text evidence="10">The sequence shown here is derived from an EMBL/GenBank/DDBJ whole genome shotgun (WGS) entry which is preliminary data.</text>
</comment>
<dbReference type="EMBL" id="JANUBF010000024">
    <property type="protein sequence ID" value="MCS4037721.1"/>
    <property type="molecule type" value="Genomic_DNA"/>
</dbReference>
<protein>
    <submittedName>
        <fullName evidence="10">PKD repeat protein</fullName>
    </submittedName>
</protein>
<dbReference type="Pfam" id="PF18911">
    <property type="entry name" value="PKD_4"/>
    <property type="match status" value="2"/>
</dbReference>
<dbReference type="InterPro" id="IPR035986">
    <property type="entry name" value="PKD_dom_sf"/>
</dbReference>
<keyword evidence="3" id="KW-0677">Repeat</keyword>
<evidence type="ECO:0000313" key="11">
    <source>
        <dbReference type="Proteomes" id="UP001155040"/>
    </source>
</evidence>
<gene>
    <name evidence="10" type="ORF">GGQ01_002808</name>
</gene>
<dbReference type="PROSITE" id="PS51123">
    <property type="entry name" value="OMPA_2"/>
    <property type="match status" value="1"/>
</dbReference>
<dbReference type="GO" id="GO:0006816">
    <property type="term" value="P:calcium ion transport"/>
    <property type="evidence" value="ECO:0007669"/>
    <property type="project" value="TreeGrafter"/>
</dbReference>